<keyword evidence="2" id="KW-1185">Reference proteome</keyword>
<accession>A0A9N9YRZ7</accession>
<evidence type="ECO:0000313" key="2">
    <source>
        <dbReference type="Proteomes" id="UP000696573"/>
    </source>
</evidence>
<proteinExistence type="predicted"/>
<name>A0A9N9YRZ7_9HYPO</name>
<organism evidence="1 2">
    <name type="scientific">Clonostachys rhizophaga</name>
    <dbReference type="NCBI Taxonomy" id="160324"/>
    <lineage>
        <taxon>Eukaryota</taxon>
        <taxon>Fungi</taxon>
        <taxon>Dikarya</taxon>
        <taxon>Ascomycota</taxon>
        <taxon>Pezizomycotina</taxon>
        <taxon>Sordariomycetes</taxon>
        <taxon>Hypocreomycetidae</taxon>
        <taxon>Hypocreales</taxon>
        <taxon>Bionectriaceae</taxon>
        <taxon>Clonostachys</taxon>
    </lineage>
</organism>
<reference evidence="1" key="1">
    <citation type="submission" date="2021-10" db="EMBL/GenBank/DDBJ databases">
        <authorList>
            <person name="Piombo E."/>
        </authorList>
    </citation>
    <scope>NUCLEOTIDE SEQUENCE</scope>
</reference>
<protein>
    <submittedName>
        <fullName evidence="1">Uncharacterized protein</fullName>
    </submittedName>
</protein>
<gene>
    <name evidence="1" type="ORF">CRHIZ90672A_00010668</name>
</gene>
<evidence type="ECO:0000313" key="1">
    <source>
        <dbReference type="EMBL" id="CAH0028422.1"/>
    </source>
</evidence>
<sequence>MGAIFADDSSASSQKIFNRSYELSRDRFHETRGMGTTLNLVMVLQWYFWSTIFTGPLSGVLDGAAKLEDCLELNGFERDV</sequence>
<dbReference type="AlphaFoldDB" id="A0A9N9YRZ7"/>
<dbReference type="Proteomes" id="UP000696573">
    <property type="component" value="Unassembled WGS sequence"/>
</dbReference>
<dbReference type="OrthoDB" id="10411859at2759"/>
<dbReference type="EMBL" id="CABFNQ020000732">
    <property type="protein sequence ID" value="CAH0028422.1"/>
    <property type="molecule type" value="Genomic_DNA"/>
</dbReference>
<comment type="caution">
    <text evidence="1">The sequence shown here is derived from an EMBL/GenBank/DDBJ whole genome shotgun (WGS) entry which is preliminary data.</text>
</comment>